<evidence type="ECO:0000256" key="1">
    <source>
        <dbReference type="SAM" id="Phobius"/>
    </source>
</evidence>
<dbReference type="Proteomes" id="UP000033740">
    <property type="component" value="Unassembled WGS sequence"/>
</dbReference>
<dbReference type="EMBL" id="JYIX01000032">
    <property type="protein sequence ID" value="KJL33756.1"/>
    <property type="molecule type" value="Genomic_DNA"/>
</dbReference>
<dbReference type="RefSeq" id="WP_045271639.1">
    <property type="nucleotide sequence ID" value="NZ_JYIX01000032.1"/>
</dbReference>
<keyword evidence="1" id="KW-1133">Transmembrane helix</keyword>
<dbReference type="PATRIC" id="fig|582680.6.peg.1598"/>
<organism evidence="2 3">
    <name type="scientific">Microbacterium azadirachtae</name>
    <dbReference type="NCBI Taxonomy" id="582680"/>
    <lineage>
        <taxon>Bacteria</taxon>
        <taxon>Bacillati</taxon>
        <taxon>Actinomycetota</taxon>
        <taxon>Actinomycetes</taxon>
        <taxon>Micrococcales</taxon>
        <taxon>Microbacteriaceae</taxon>
        <taxon>Microbacterium</taxon>
    </lineage>
</organism>
<sequence>MTSSSRILNRVLLLLAGLIALVGALLAARPLLPERLFAPWWPPVQRAVDDASHALNSWSTPWGAADGAHVAAAAAGLIVAIGLIAFLVTRRRPRTRTVLRFADRTGSTAVDETIADAVLTEPLRHRSDVLSSRMQGYRIGGRTALRLSVVPRSGADLPALLAETERGVEGWDVLSGTRTPVVVHFADRGGFDRLRSATRTR</sequence>
<dbReference type="AlphaFoldDB" id="A0A0F0LQG1"/>
<proteinExistence type="predicted"/>
<keyword evidence="1" id="KW-0472">Membrane</keyword>
<gene>
    <name evidence="2" type="ORF">RS86_01553</name>
</gene>
<keyword evidence="3" id="KW-1185">Reference proteome</keyword>
<evidence type="ECO:0000313" key="3">
    <source>
        <dbReference type="Proteomes" id="UP000033740"/>
    </source>
</evidence>
<reference evidence="2 3" key="1">
    <citation type="submission" date="2015-02" db="EMBL/GenBank/DDBJ databases">
        <title>Draft genome sequences of ten Microbacterium spp. with emphasis on heavy metal contaminated environments.</title>
        <authorList>
            <person name="Corretto E."/>
        </authorList>
    </citation>
    <scope>NUCLEOTIDE SEQUENCE [LARGE SCALE GENOMIC DNA]</scope>
    <source>
        <strain evidence="2 3">ARN176</strain>
    </source>
</reference>
<dbReference type="STRING" id="582680.RS86_01553"/>
<accession>A0A0F0LQG1</accession>
<name>A0A0F0LQG1_9MICO</name>
<keyword evidence="1" id="KW-0812">Transmembrane</keyword>
<evidence type="ECO:0000313" key="2">
    <source>
        <dbReference type="EMBL" id="KJL33756.1"/>
    </source>
</evidence>
<feature type="transmembrane region" description="Helical" evidence="1">
    <location>
        <begin position="68"/>
        <end position="88"/>
    </location>
</feature>
<protein>
    <submittedName>
        <fullName evidence="2">Uncharacterized protein</fullName>
    </submittedName>
</protein>
<comment type="caution">
    <text evidence="2">The sequence shown here is derived from an EMBL/GenBank/DDBJ whole genome shotgun (WGS) entry which is preliminary data.</text>
</comment>